<evidence type="ECO:0000313" key="1">
    <source>
        <dbReference type="EMBL" id="GFR80946.1"/>
    </source>
</evidence>
<dbReference type="AlphaFoldDB" id="A0AAV4G8B4"/>
<gene>
    <name evidence="1" type="ORF">ElyMa_002328500</name>
</gene>
<dbReference type="PANTHER" id="PTHR47027">
    <property type="entry name" value="REVERSE TRANSCRIPTASE DOMAIN-CONTAINING PROTEIN"/>
    <property type="match status" value="1"/>
</dbReference>
<sequence length="242" mass="27241">MVLIKKHLQHQCTSRRYLTECGTTDYGTLLEVSTPRMALVKTFRRSTKTSSVHSSLITKRDNSLAQQSASDLLSPVLFNIFLESIEVSTEKSKVKVNSLTNISSNVTTNGEPLKEVTNFKYLGATQSKDASCTTEVRTWVFAATRSIRQTKQAVEKQHRVLYKAQAVQAIRALHSLLCGCEAWISIAESEKRIQGFEMKCLRKLLHISDLELKTNEYVVDEVQSLSSPQEPILAIIKRHELA</sequence>
<dbReference type="Proteomes" id="UP000762676">
    <property type="component" value="Unassembled WGS sequence"/>
</dbReference>
<dbReference type="PANTHER" id="PTHR47027:SF20">
    <property type="entry name" value="REVERSE TRANSCRIPTASE-LIKE PROTEIN WITH RNA-DIRECTED DNA POLYMERASE DOMAIN"/>
    <property type="match status" value="1"/>
</dbReference>
<reference evidence="1 2" key="1">
    <citation type="journal article" date="2021" name="Elife">
        <title>Chloroplast acquisition without the gene transfer in kleptoplastic sea slugs, Plakobranchus ocellatus.</title>
        <authorList>
            <person name="Maeda T."/>
            <person name="Takahashi S."/>
            <person name="Yoshida T."/>
            <person name="Shimamura S."/>
            <person name="Takaki Y."/>
            <person name="Nagai Y."/>
            <person name="Toyoda A."/>
            <person name="Suzuki Y."/>
            <person name="Arimoto A."/>
            <person name="Ishii H."/>
            <person name="Satoh N."/>
            <person name="Nishiyama T."/>
            <person name="Hasebe M."/>
            <person name="Maruyama T."/>
            <person name="Minagawa J."/>
            <person name="Obokata J."/>
            <person name="Shigenobu S."/>
        </authorList>
    </citation>
    <scope>NUCLEOTIDE SEQUENCE [LARGE SCALE GENOMIC DNA]</scope>
</reference>
<dbReference type="EMBL" id="BMAT01004800">
    <property type="protein sequence ID" value="GFR80946.1"/>
    <property type="molecule type" value="Genomic_DNA"/>
</dbReference>
<name>A0AAV4G8B4_9GAST</name>
<proteinExistence type="predicted"/>
<organism evidence="1 2">
    <name type="scientific">Elysia marginata</name>
    <dbReference type="NCBI Taxonomy" id="1093978"/>
    <lineage>
        <taxon>Eukaryota</taxon>
        <taxon>Metazoa</taxon>
        <taxon>Spiralia</taxon>
        <taxon>Lophotrochozoa</taxon>
        <taxon>Mollusca</taxon>
        <taxon>Gastropoda</taxon>
        <taxon>Heterobranchia</taxon>
        <taxon>Euthyneura</taxon>
        <taxon>Panpulmonata</taxon>
        <taxon>Sacoglossa</taxon>
        <taxon>Placobranchoidea</taxon>
        <taxon>Plakobranchidae</taxon>
        <taxon>Elysia</taxon>
    </lineage>
</organism>
<protein>
    <submittedName>
        <fullName evidence="1">Uncharacterized protein</fullName>
    </submittedName>
</protein>
<keyword evidence="2" id="KW-1185">Reference proteome</keyword>
<evidence type="ECO:0000313" key="2">
    <source>
        <dbReference type="Proteomes" id="UP000762676"/>
    </source>
</evidence>
<accession>A0AAV4G8B4</accession>
<comment type="caution">
    <text evidence="1">The sequence shown here is derived from an EMBL/GenBank/DDBJ whole genome shotgun (WGS) entry which is preliminary data.</text>
</comment>